<dbReference type="PANTHER" id="PTHR43539:SF78">
    <property type="entry name" value="FLAVIN-CONTAINING MONOOXYGENASE"/>
    <property type="match status" value="1"/>
</dbReference>
<proteinExistence type="predicted"/>
<dbReference type="SUPFAM" id="SSF51905">
    <property type="entry name" value="FAD/NAD(P)-binding domain"/>
    <property type="match status" value="2"/>
</dbReference>
<dbReference type="InterPro" id="IPR036188">
    <property type="entry name" value="FAD/NAD-bd_sf"/>
</dbReference>
<protein>
    <submittedName>
        <fullName evidence="2">Flavoprotein involved in K+ transport</fullName>
    </submittedName>
</protein>
<reference evidence="2 3" key="1">
    <citation type="submission" date="2024-06" db="EMBL/GenBank/DDBJ databases">
        <title>Sorghum-associated microbial communities from plants grown in Nebraska, USA.</title>
        <authorList>
            <person name="Schachtman D."/>
        </authorList>
    </citation>
    <scope>NUCLEOTIDE SEQUENCE [LARGE SCALE GENOMIC DNA]</scope>
    <source>
        <strain evidence="2 3">2857</strain>
    </source>
</reference>
<evidence type="ECO:0000313" key="2">
    <source>
        <dbReference type="EMBL" id="MET4583197.1"/>
    </source>
</evidence>
<organism evidence="2 3">
    <name type="scientific">Conyzicola nivalis</name>
    <dbReference type="NCBI Taxonomy" id="1477021"/>
    <lineage>
        <taxon>Bacteria</taxon>
        <taxon>Bacillati</taxon>
        <taxon>Actinomycetota</taxon>
        <taxon>Actinomycetes</taxon>
        <taxon>Micrococcales</taxon>
        <taxon>Microbacteriaceae</taxon>
        <taxon>Conyzicola</taxon>
    </lineage>
</organism>
<evidence type="ECO:0000256" key="1">
    <source>
        <dbReference type="ARBA" id="ARBA00023002"/>
    </source>
</evidence>
<dbReference type="Pfam" id="PF13738">
    <property type="entry name" value="Pyr_redox_3"/>
    <property type="match status" value="1"/>
</dbReference>
<dbReference type="PRINTS" id="PR00368">
    <property type="entry name" value="FADPNR"/>
</dbReference>
<dbReference type="RefSeq" id="WP_354025362.1">
    <property type="nucleotide sequence ID" value="NZ_JBEPSJ010000003.1"/>
</dbReference>
<dbReference type="Gene3D" id="3.50.50.60">
    <property type="entry name" value="FAD/NAD(P)-binding domain"/>
    <property type="match status" value="1"/>
</dbReference>
<keyword evidence="3" id="KW-1185">Reference proteome</keyword>
<dbReference type="PRINTS" id="PR00469">
    <property type="entry name" value="PNDRDTASEII"/>
</dbReference>
<dbReference type="Proteomes" id="UP001549257">
    <property type="component" value="Unassembled WGS sequence"/>
</dbReference>
<sequence length="384" mass="40758">MSETITTSADCVVIGAGPAGLAAARGLARSGRRVVVLEKGDGVAASWRAHRPGLRLHTVRRLSSLPGRSIPRAYGRYVSSADLVRYFEDYATGHRLDIRFGVSVDKVRRESGTRWSVNTASGERFLTSTLVVATGHNRVPHIPHWAGRDDYRRPLIHVSEYQDASDYRGLDVLVVGAGNAAAEAATDLARAGAGRVRMAVRTPPHIVRRRVGPLSSQVVAILVGRLPVALADRVADLIAALTVPDLSAMNLPRPRRGLYSRVERDSSVPVQDTGIVELVRRGAVEPVAAVVAFEPVAVRLADGSLVNPDVVIAATGYRRALEAILPGAVPVGDIGSPVSPSGHEVAPGLYFAGFSVSATGALRDIANDARRIARSVKRADASVV</sequence>
<name>A0ABV2QRW2_9MICO</name>
<gene>
    <name evidence="2" type="ORF">ABIE21_002716</name>
</gene>
<comment type="caution">
    <text evidence="2">The sequence shown here is derived from an EMBL/GenBank/DDBJ whole genome shotgun (WGS) entry which is preliminary data.</text>
</comment>
<evidence type="ECO:0000313" key="3">
    <source>
        <dbReference type="Proteomes" id="UP001549257"/>
    </source>
</evidence>
<dbReference type="EMBL" id="JBEPSJ010000003">
    <property type="protein sequence ID" value="MET4583197.1"/>
    <property type="molecule type" value="Genomic_DNA"/>
</dbReference>
<dbReference type="InterPro" id="IPR050982">
    <property type="entry name" value="Auxin_biosynth/cation_transpt"/>
</dbReference>
<keyword evidence="1" id="KW-0560">Oxidoreductase</keyword>
<dbReference type="PANTHER" id="PTHR43539">
    <property type="entry name" value="FLAVIN-BINDING MONOOXYGENASE-LIKE PROTEIN (AFU_ORTHOLOGUE AFUA_4G09220)"/>
    <property type="match status" value="1"/>
</dbReference>
<accession>A0ABV2QRW2</accession>